<evidence type="ECO:0000313" key="3">
    <source>
        <dbReference type="Proteomes" id="UP000036681"/>
    </source>
</evidence>
<dbReference type="AlphaFoldDB" id="A0A0M3INK6"/>
<name>A0A0M3INK6_ASCLU</name>
<accession>A0A0M3INK6</accession>
<proteinExistence type="predicted"/>
<keyword evidence="2" id="KW-0732">Signal</keyword>
<keyword evidence="1" id="KW-1133">Transmembrane helix</keyword>
<feature type="transmembrane region" description="Helical" evidence="1">
    <location>
        <begin position="40"/>
        <end position="58"/>
    </location>
</feature>
<dbReference type="Proteomes" id="UP000036681">
    <property type="component" value="Unplaced"/>
</dbReference>
<evidence type="ECO:0000256" key="1">
    <source>
        <dbReference type="SAM" id="Phobius"/>
    </source>
</evidence>
<sequence length="73" mass="8292">MYSGAFADIFFLIFSAILFSRLLAEDGFCGEHDGVEPQLYNILIFITSFPFPFIQLILKLLRITNLLSTDAEI</sequence>
<keyword evidence="1" id="KW-0812">Transmembrane</keyword>
<organism evidence="3 4">
    <name type="scientific">Ascaris lumbricoides</name>
    <name type="common">Giant roundworm</name>
    <dbReference type="NCBI Taxonomy" id="6252"/>
    <lineage>
        <taxon>Eukaryota</taxon>
        <taxon>Metazoa</taxon>
        <taxon>Ecdysozoa</taxon>
        <taxon>Nematoda</taxon>
        <taxon>Chromadorea</taxon>
        <taxon>Rhabditida</taxon>
        <taxon>Spirurina</taxon>
        <taxon>Ascaridomorpha</taxon>
        <taxon>Ascaridoidea</taxon>
        <taxon>Ascarididae</taxon>
        <taxon>Ascaris</taxon>
    </lineage>
</organism>
<evidence type="ECO:0000256" key="2">
    <source>
        <dbReference type="SAM" id="SignalP"/>
    </source>
</evidence>
<reference evidence="4" key="1">
    <citation type="submission" date="2017-02" db="UniProtKB">
        <authorList>
            <consortium name="WormBaseParasite"/>
        </authorList>
    </citation>
    <scope>IDENTIFICATION</scope>
</reference>
<feature type="signal peptide" evidence="2">
    <location>
        <begin position="1"/>
        <end position="24"/>
    </location>
</feature>
<feature type="chain" id="PRO_5005657403" evidence="2">
    <location>
        <begin position="25"/>
        <end position="73"/>
    </location>
</feature>
<keyword evidence="1" id="KW-0472">Membrane</keyword>
<protein>
    <submittedName>
        <fullName evidence="4">Ion transport domain-containing protein</fullName>
    </submittedName>
</protein>
<dbReference type="WBParaSite" id="ALUE_0002033401-mRNA-1">
    <property type="protein sequence ID" value="ALUE_0002033401-mRNA-1"/>
    <property type="gene ID" value="ALUE_0002033401"/>
</dbReference>
<keyword evidence="3" id="KW-1185">Reference proteome</keyword>
<evidence type="ECO:0000313" key="4">
    <source>
        <dbReference type="WBParaSite" id="ALUE_0002033401-mRNA-1"/>
    </source>
</evidence>